<reference evidence="1 2" key="1">
    <citation type="submission" date="2018-10" db="EMBL/GenBank/DDBJ databases">
        <title>Genomic Encyclopedia of Archaeal and Bacterial Type Strains, Phase II (KMG-II): from individual species to whole genera.</title>
        <authorList>
            <person name="Goeker M."/>
        </authorList>
    </citation>
    <scope>NUCLEOTIDE SEQUENCE [LARGE SCALE GENOMIC DNA]</scope>
    <source>
        <strain evidence="1 2">DSM 18602</strain>
    </source>
</reference>
<organism evidence="1 2">
    <name type="scientific">Mucilaginibacter gracilis</name>
    <dbReference type="NCBI Taxonomy" id="423350"/>
    <lineage>
        <taxon>Bacteria</taxon>
        <taxon>Pseudomonadati</taxon>
        <taxon>Bacteroidota</taxon>
        <taxon>Sphingobacteriia</taxon>
        <taxon>Sphingobacteriales</taxon>
        <taxon>Sphingobacteriaceae</taxon>
        <taxon>Mucilaginibacter</taxon>
    </lineage>
</organism>
<sequence length="44" mass="5019">MSVISTQYNSNFWSKPGCIKAVTLKPPNPLKGELKSTQLIQRKW</sequence>
<accession>A0A495J424</accession>
<keyword evidence="2" id="KW-1185">Reference proteome</keyword>
<name>A0A495J424_9SPHI</name>
<comment type="caution">
    <text evidence="1">The sequence shown here is derived from an EMBL/GenBank/DDBJ whole genome shotgun (WGS) entry which is preliminary data.</text>
</comment>
<dbReference type="Proteomes" id="UP000268007">
    <property type="component" value="Unassembled WGS sequence"/>
</dbReference>
<protein>
    <submittedName>
        <fullName evidence="1">Uncharacterized protein</fullName>
    </submittedName>
</protein>
<dbReference type="AlphaFoldDB" id="A0A495J424"/>
<dbReference type="EMBL" id="RBKU01000001">
    <property type="protein sequence ID" value="RKR83735.1"/>
    <property type="molecule type" value="Genomic_DNA"/>
</dbReference>
<evidence type="ECO:0000313" key="1">
    <source>
        <dbReference type="EMBL" id="RKR83735.1"/>
    </source>
</evidence>
<evidence type="ECO:0000313" key="2">
    <source>
        <dbReference type="Proteomes" id="UP000268007"/>
    </source>
</evidence>
<proteinExistence type="predicted"/>
<gene>
    <name evidence="1" type="ORF">BDD43_3949</name>
</gene>